<accession>A0ABU6DUK5</accession>
<proteinExistence type="predicted"/>
<dbReference type="RefSeq" id="WP_325775873.1">
    <property type="nucleotide sequence ID" value="NZ_VTDN01000008.1"/>
</dbReference>
<reference evidence="1 2" key="1">
    <citation type="submission" date="2019-08" db="EMBL/GenBank/DDBJ databases">
        <title>Five species of Acinetobacter isolated from floral nectar and animal pollinators.</title>
        <authorList>
            <person name="Hendry T.A."/>
        </authorList>
    </citation>
    <scope>NUCLEOTIDE SEQUENCE [LARGE SCALE GENOMIC DNA]</scope>
    <source>
        <strain evidence="1 2">MD18.27</strain>
    </source>
</reference>
<evidence type="ECO:0000313" key="1">
    <source>
        <dbReference type="EMBL" id="MEB5477515.1"/>
    </source>
</evidence>
<gene>
    <name evidence="1" type="ORF">I2F25_10725</name>
</gene>
<dbReference type="EMBL" id="VTDN01000008">
    <property type="protein sequence ID" value="MEB5477515.1"/>
    <property type="molecule type" value="Genomic_DNA"/>
</dbReference>
<name>A0ABU6DUK5_9GAMM</name>
<keyword evidence="2" id="KW-1185">Reference proteome</keyword>
<protein>
    <submittedName>
        <fullName evidence="1">Uncharacterized protein</fullName>
    </submittedName>
</protein>
<sequence>MSERKAYYALITHKGVEIESTYEATVEKKEIVHVEREIRANPQAALQNSDQQIVVYCRIYKINYKKSSCILGL</sequence>
<evidence type="ECO:0000313" key="2">
    <source>
        <dbReference type="Proteomes" id="UP001339883"/>
    </source>
</evidence>
<comment type="caution">
    <text evidence="1">The sequence shown here is derived from an EMBL/GenBank/DDBJ whole genome shotgun (WGS) entry which is preliminary data.</text>
</comment>
<dbReference type="Proteomes" id="UP001339883">
    <property type="component" value="Unassembled WGS sequence"/>
</dbReference>
<organism evidence="1 2">
    <name type="scientific">Acinetobacter pollinis</name>
    <dbReference type="NCBI Taxonomy" id="2605270"/>
    <lineage>
        <taxon>Bacteria</taxon>
        <taxon>Pseudomonadati</taxon>
        <taxon>Pseudomonadota</taxon>
        <taxon>Gammaproteobacteria</taxon>
        <taxon>Moraxellales</taxon>
        <taxon>Moraxellaceae</taxon>
        <taxon>Acinetobacter</taxon>
    </lineage>
</organism>